<reference evidence="1" key="2">
    <citation type="journal article" date="2004" name="Nature">
        <title>The DNA sequence and comparative analysis of human chromosome 10.</title>
        <authorList>
            <person name="Deloukas P."/>
            <person name="Earthrowl M.E."/>
            <person name="Grafham D.V."/>
            <person name="Rubenfield M."/>
            <person name="French L."/>
            <person name="Steward C.A."/>
            <person name="Sims S.K."/>
            <person name="Jones M.C."/>
            <person name="Searle S."/>
            <person name="Scott C."/>
            <person name="Howe K."/>
            <person name="Hunt S.E."/>
            <person name="Andrews T.D."/>
            <person name="Gilbert J.G."/>
            <person name="Swarbreck D."/>
            <person name="Ashurst J.L."/>
            <person name="Taylor A."/>
            <person name="Battles J."/>
            <person name="Bird C.P."/>
            <person name="Ainscough R."/>
            <person name="Almeida J.P."/>
            <person name="Ashwell R.I."/>
            <person name="Ambrose K.D."/>
            <person name="Babbage A.K."/>
            <person name="Bagguley C.L."/>
            <person name="Bailey J."/>
            <person name="Banerjee R."/>
            <person name="Bates K."/>
            <person name="Beasley H."/>
            <person name="Bray-Allen S."/>
            <person name="Brown A.J."/>
            <person name="Brown J.Y."/>
            <person name="Burford D.C."/>
            <person name="Burrill W."/>
            <person name="Burton J."/>
            <person name="Cahill P."/>
            <person name="Camire D."/>
            <person name="Carter N.P."/>
            <person name="Chapman J.C."/>
            <person name="Clark S.Y."/>
            <person name="Clarke G."/>
            <person name="Clee C.M."/>
            <person name="Clegg S."/>
            <person name="Corby N."/>
            <person name="Coulson A."/>
            <person name="Dhami P."/>
            <person name="Dutta I."/>
            <person name="Dunn M."/>
            <person name="Faulkner L."/>
            <person name="Frankish A."/>
            <person name="Frankland J.A."/>
            <person name="Garner P."/>
            <person name="Garnett J."/>
            <person name="Gribble S."/>
            <person name="Griffiths C."/>
            <person name="Grocock R."/>
            <person name="Gustafson E."/>
            <person name="Hammond S."/>
            <person name="Harley J.L."/>
            <person name="Hart E."/>
            <person name="Heath P.D."/>
            <person name="Ho T.P."/>
            <person name="Hopkins B."/>
            <person name="Horne J."/>
            <person name="Howden P.J."/>
            <person name="Huckle E."/>
            <person name="Hynds C."/>
            <person name="Johnson C."/>
            <person name="Johnson D."/>
            <person name="Kana A."/>
            <person name="Kay M."/>
            <person name="Kimberley A.M."/>
            <person name="Kershaw J.K."/>
            <person name="Kokkinaki M."/>
            <person name="Laird G.K."/>
            <person name="Lawlor S."/>
            <person name="Lee H.M."/>
            <person name="Leongamornlert D.A."/>
            <person name="Laird G."/>
            <person name="Lloyd C."/>
            <person name="Lloyd D.M."/>
            <person name="Loveland J."/>
            <person name="Lovell J."/>
            <person name="McLaren S."/>
            <person name="McLay K.E."/>
            <person name="McMurray A."/>
            <person name="Mashreghi-Mohammadi M."/>
            <person name="Matthews L."/>
            <person name="Milne S."/>
            <person name="Nickerson T."/>
            <person name="Nguyen M."/>
            <person name="Overton-Larty E."/>
            <person name="Palmer S.A."/>
            <person name="Pearce A.V."/>
            <person name="Peck A.I."/>
            <person name="Pelan S."/>
            <person name="Phillimore B."/>
            <person name="Porter K."/>
            <person name="Rice C.M."/>
            <person name="Rogosin A."/>
            <person name="Ross M.T."/>
            <person name="Sarafidou T."/>
            <person name="Sehra H.K."/>
            <person name="Shownkeen R."/>
            <person name="Skuce C.D."/>
            <person name="Smith M."/>
            <person name="Standring L."/>
            <person name="Sycamore N."/>
            <person name="Tester J."/>
            <person name="Thorpe A."/>
            <person name="Torcasso W."/>
            <person name="Tracey A."/>
            <person name="Tromans A."/>
            <person name="Tsolas J."/>
            <person name="Wall M."/>
            <person name="Walsh J."/>
            <person name="Wang H."/>
            <person name="Weinstock K."/>
            <person name="West A.P."/>
            <person name="Willey D.L."/>
            <person name="Whitehead S.L."/>
            <person name="Wilming L."/>
            <person name="Wray P.W."/>
            <person name="Young L."/>
            <person name="Chen Y."/>
            <person name="Lovering R.C."/>
            <person name="Moschonas N.K."/>
            <person name="Siebert R."/>
            <person name="Fechtel K."/>
            <person name="Bentley D."/>
            <person name="Durbin R."/>
            <person name="Hubbard T."/>
            <person name="Doucette-Stamm L."/>
            <person name="Beck S."/>
            <person name="Smith D.R."/>
            <person name="Rogers J."/>
        </authorList>
    </citation>
    <scope>NUCLEOTIDE SEQUENCE [LARGE SCALE GENOMIC DNA]</scope>
</reference>
<evidence type="ECO:0007829" key="3">
    <source>
        <dbReference type="PeptideAtlas" id="A0A804HIR2"/>
    </source>
</evidence>
<sequence length="45" mass="5301">MQAMDPAAADLYEEDGKDLDFYDFEPLPTLPEDEHRLPRRHLGWV</sequence>
<dbReference type="Ensembl" id="ENST00000682399.1">
    <property type="protein sequence ID" value="ENSP00000507187.1"/>
    <property type="gene ID" value="ENSG00000171798.20"/>
</dbReference>
<dbReference type="Bgee" id="ENSG00000171798">
    <property type="expression patterns" value="Expressed in right hemisphere of cerebellum and 140 other cell types or tissues"/>
</dbReference>
<dbReference type="OrthoDB" id="10254377at2759"/>
<keyword evidence="3" id="KW-1267">Proteomics identification</keyword>
<organism evidence="1 2">
    <name type="scientific">Homo sapiens</name>
    <name type="common">Human</name>
    <dbReference type="NCBI Taxonomy" id="9606"/>
    <lineage>
        <taxon>Eukaryota</taxon>
        <taxon>Metazoa</taxon>
        <taxon>Chordata</taxon>
        <taxon>Craniata</taxon>
        <taxon>Vertebrata</taxon>
        <taxon>Euteleostomi</taxon>
        <taxon>Mammalia</taxon>
        <taxon>Eutheria</taxon>
        <taxon>Euarchontoglires</taxon>
        <taxon>Primates</taxon>
        <taxon>Haplorrhini</taxon>
        <taxon>Catarrhini</taxon>
        <taxon>Hominidae</taxon>
        <taxon>Homo</taxon>
    </lineage>
</organism>
<evidence type="ECO:0000313" key="2">
    <source>
        <dbReference type="Proteomes" id="UP000005640"/>
    </source>
</evidence>
<accession>A0A804HIR2</accession>
<proteinExistence type="evidence at protein level"/>
<reference evidence="1 2" key="1">
    <citation type="journal article" date="2001" name="Nature">
        <title>Initial sequencing and analysis of the human genome.</title>
        <authorList>
            <consortium name="International Human Genome Sequencing Consortium"/>
            <person name="Lander E.S."/>
            <person name="Linton L.M."/>
            <person name="Birren B."/>
            <person name="Nusbaum C."/>
            <person name="Zody M.C."/>
            <person name="Baldwin J."/>
            <person name="Devon K."/>
            <person name="Dewar K."/>
            <person name="Doyle M."/>
            <person name="FitzHugh W."/>
            <person name="Funke R."/>
            <person name="Gage D."/>
            <person name="Harris K."/>
            <person name="Heaford A."/>
            <person name="Howland J."/>
            <person name="Kann L."/>
            <person name="Lehoczky J."/>
            <person name="LeVine R."/>
            <person name="McEwan P."/>
            <person name="McKernan K."/>
            <person name="Meldrim J."/>
            <person name="Mesirov J.P."/>
            <person name="Miranda C."/>
            <person name="Morris W."/>
            <person name="Naylor J."/>
            <person name="Raymond C."/>
            <person name="Rosetti M."/>
            <person name="Santos R."/>
            <person name="Sheridan A."/>
            <person name="Sougnez C."/>
            <person name="Stange-Thomann N."/>
            <person name="Stojanovic N."/>
            <person name="Subramanian A."/>
            <person name="Wyman D."/>
            <person name="Rogers J."/>
            <person name="Sulston J."/>
            <person name="Ainscough R."/>
            <person name="Beck S."/>
            <person name="Bentley D."/>
            <person name="Burton J."/>
            <person name="Clee C."/>
            <person name="Carter N."/>
            <person name="Coulson A."/>
            <person name="Deadman R."/>
            <person name="Deloukas P."/>
            <person name="Dunham A."/>
            <person name="Dunham I."/>
            <person name="Durbin R."/>
            <person name="French L."/>
            <person name="Grafham D."/>
            <person name="Gregory S."/>
            <person name="Hubbard T."/>
            <person name="Humphray S."/>
            <person name="Hunt A."/>
            <person name="Jones M."/>
            <person name="Lloyd C."/>
            <person name="McMurray A."/>
            <person name="Matthews L."/>
            <person name="Mercer S."/>
            <person name="Milne S."/>
            <person name="Mullikin J.C."/>
            <person name="Mungall A."/>
            <person name="Plumb R."/>
            <person name="Ross M."/>
            <person name="Shownkeen R."/>
            <person name="Sims S."/>
            <person name="Waterston R.H."/>
            <person name="Wilson R.K."/>
            <person name="Hillier L.W."/>
            <person name="McPherson J.D."/>
            <person name="Marra M.A."/>
            <person name="Mardis E.R."/>
            <person name="Fulton L.A."/>
            <person name="Chinwalla A.T."/>
            <person name="Pepin K.H."/>
            <person name="Gish W.R."/>
            <person name="Chissoe S.L."/>
            <person name="Wendl M.C."/>
            <person name="Delehaunty K.D."/>
            <person name="Miner T.L."/>
            <person name="Delehaunty A."/>
            <person name="Kramer J.B."/>
            <person name="Cook L.L."/>
            <person name="Fulton R.S."/>
            <person name="Johnson D.L."/>
            <person name="Minx P.J."/>
            <person name="Clifton S.W."/>
            <person name="Hawkins T."/>
            <person name="Branscomb E."/>
            <person name="Predki P."/>
            <person name="Richardson P."/>
            <person name="Wenning S."/>
            <person name="Slezak T."/>
            <person name="Doggett N."/>
            <person name="Cheng J.F."/>
            <person name="Olsen A."/>
            <person name="Lucas S."/>
            <person name="Elkin C."/>
            <person name="Uberbacher E."/>
            <person name="Frazier M."/>
            <person name="Gibbs R.A."/>
            <person name="Muzny D.M."/>
            <person name="Scherer S.E."/>
            <person name="Bouck J.B."/>
            <person name="Sodergren E.J."/>
            <person name="Worley K.C."/>
            <person name="Rives C.M."/>
            <person name="Gorrell J.H."/>
            <person name="Metzker M.L."/>
            <person name="Naylor S.L."/>
            <person name="Kucherlapati R.S."/>
            <person name="Nelson D.L."/>
            <person name="Weinstock G.M."/>
            <person name="Sakaki Y."/>
            <person name="Fujiyama A."/>
            <person name="Hattori M."/>
            <person name="Yada T."/>
            <person name="Toyoda A."/>
            <person name="Itoh T."/>
            <person name="Kawagoe C."/>
            <person name="Watanabe H."/>
            <person name="Totoki Y."/>
            <person name="Taylor T."/>
            <person name="Weissenbach J."/>
            <person name="Heilig R."/>
            <person name="Saurin W."/>
            <person name="Artiguenave F."/>
            <person name="Brottier P."/>
            <person name="Bruls T."/>
            <person name="Pelletier E."/>
            <person name="Robert C."/>
            <person name="Wincker P."/>
            <person name="Smith D.R."/>
            <person name="Doucette-Stamm L."/>
            <person name="Rubenfield M."/>
            <person name="Weinstock K."/>
            <person name="Lee H.M."/>
            <person name="Dubois J."/>
            <person name="Rosenthal A."/>
            <person name="Platzer M."/>
            <person name="Nyakatura G."/>
            <person name="Taudien S."/>
            <person name="Rump A."/>
            <person name="Yang H."/>
            <person name="Yu J."/>
            <person name="Wang J."/>
            <person name="Huang G."/>
            <person name="Gu J."/>
            <person name="Hood L."/>
            <person name="Rowen L."/>
            <person name="Madan A."/>
            <person name="Qin S."/>
            <person name="Davis R.W."/>
            <person name="Federspiel N.A."/>
            <person name="Abola A.P."/>
            <person name="Proctor M.J."/>
            <person name="Myers R.M."/>
            <person name="Schmutz J."/>
            <person name="Dickson M."/>
            <person name="Grimwood J."/>
            <person name="Cox D.R."/>
            <person name="Olson M.V."/>
            <person name="Kaul R."/>
            <person name="Raymond C."/>
            <person name="Shimizu N."/>
            <person name="Kawasaki K."/>
            <person name="Minoshima S."/>
            <person name="Evans G.A."/>
            <person name="Athanasiou M."/>
            <person name="Schultz R."/>
            <person name="Roe B.A."/>
            <person name="Chen F."/>
            <person name="Pan H."/>
            <person name="Ramser J."/>
            <person name="Lehrach H."/>
            <person name="Reinhardt R."/>
            <person name="McCombie W.R."/>
            <person name="de la Bastide M."/>
            <person name="Dedhia N."/>
            <person name="Blocker H."/>
            <person name="Hornischer K."/>
            <person name="Nordsiek G."/>
            <person name="Agarwala R."/>
            <person name="Aravind L."/>
            <person name="Bailey J.A."/>
            <person name="Bateman A."/>
            <person name="Batzoglou S."/>
            <person name="Birney E."/>
            <person name="Bork P."/>
            <person name="Brown D.G."/>
            <person name="Burge C.B."/>
            <person name="Cerutti L."/>
            <person name="Chen H.C."/>
            <person name="Church D."/>
            <person name="Clamp M."/>
            <person name="Copley R.R."/>
            <person name="Doerks T."/>
            <person name="Eddy S.R."/>
            <person name="Eichler E.E."/>
            <person name="Furey T.S."/>
            <person name="Galagan J."/>
            <person name="Gilbert J.G."/>
            <person name="Harmon C."/>
            <person name="Hayashizaki Y."/>
            <person name="Haussler D."/>
            <person name="Hermjakob H."/>
            <person name="Hokamp K."/>
            <person name="Jang W."/>
            <person name="Johnson L.S."/>
            <person name="Jones T.A."/>
            <person name="Kasif S."/>
            <person name="Kaspryzk A."/>
            <person name="Kennedy S."/>
            <person name="Kent W.J."/>
            <person name="Kitts P."/>
            <person name="Koonin E.V."/>
            <person name="Korf I."/>
            <person name="Kulp D."/>
            <person name="Lancet D."/>
            <person name="Lowe T.M."/>
            <person name="McLysaght A."/>
            <person name="Mikkelsen T."/>
            <person name="Moran J.V."/>
            <person name="Mulder N."/>
            <person name="Pollara V.J."/>
            <person name="Ponting C.P."/>
            <person name="Schuler G."/>
            <person name="Schultz J."/>
            <person name="Slater G."/>
            <person name="Smit A.F."/>
            <person name="Stupka E."/>
            <person name="Szustakowski J."/>
            <person name="Thierry-Mieg D."/>
            <person name="Thierry-Mieg J."/>
            <person name="Wagner L."/>
            <person name="Wallis J."/>
            <person name="Wheeler R."/>
            <person name="Williams A."/>
            <person name="Wolf Y.I."/>
            <person name="Wolfe K.H."/>
            <person name="Yang S.P."/>
            <person name="Yeh R.F."/>
            <person name="Collins F."/>
            <person name="Guyer M.S."/>
            <person name="Peterson J."/>
            <person name="Felsenfeld A."/>
            <person name="Wetterstrand K.A."/>
            <person name="Patrinos A."/>
            <person name="Morgan M.J."/>
            <person name="de Jong P."/>
            <person name="Catanese J.J."/>
            <person name="Osoegawa K."/>
            <person name="Shizuya H."/>
            <person name="Choi S."/>
            <person name="Chen Y.J."/>
        </authorList>
    </citation>
    <scope>NUCLEOTIDE SEQUENCE [LARGE SCALE GENOMIC DNA]</scope>
</reference>
<dbReference type="HGNC" id="HGNC:29374">
    <property type="gene designation" value="KNDC1"/>
</dbReference>
<dbReference type="GeneTree" id="ENSGT00390000011408"/>
<name>A0A804HIR2_HUMAN</name>
<dbReference type="EMBL" id="AL445199">
    <property type="status" value="NOT_ANNOTATED_CDS"/>
    <property type="molecule type" value="Genomic_DNA"/>
</dbReference>
<dbReference type="Ensembl" id="ENST00000682399.1">
    <property type="protein sequence ID" value="ENSP00000507187.1"/>
    <property type="gene ID" value="ENSG00000171798.19"/>
</dbReference>
<keyword evidence="2" id="KW-1185">Reference proteome</keyword>
<evidence type="ECO:0000313" key="1">
    <source>
        <dbReference type="Ensembl" id="ENSP00000507187.1"/>
    </source>
</evidence>
<dbReference type="SMR" id="A0A804HIR2"/>
<gene>
    <name evidence="1" type="primary">KNDC1</name>
</gene>
<protein>
    <submittedName>
        <fullName evidence="1">Kinase non-catalytic C-lobe domain containing 1</fullName>
    </submittedName>
</protein>
<reference evidence="1" key="5">
    <citation type="submission" date="2025-09" db="UniProtKB">
        <authorList>
            <consortium name="Ensembl"/>
        </authorList>
    </citation>
    <scope>IDENTIFICATION</scope>
</reference>
<reference evidence="1 2" key="3">
    <citation type="journal article" date="2004" name="Nature">
        <title>Finishing the euchromatic sequence of the human genome.</title>
        <authorList>
            <consortium name="International Human Genome Sequencing Consortium"/>
        </authorList>
    </citation>
    <scope>NUCLEOTIDE SEQUENCE [LARGE SCALE GENOMIC DNA]</scope>
</reference>
<dbReference type="AlphaFoldDB" id="A0A804HIR2"/>
<dbReference type="OpenTargets" id="ENSG00000171798"/>
<reference evidence="1" key="4">
    <citation type="submission" date="2025-08" db="UniProtKB">
        <authorList>
            <consortium name="Ensembl"/>
        </authorList>
    </citation>
    <scope>IDENTIFICATION</scope>
</reference>
<dbReference type="Proteomes" id="UP000005640">
    <property type="component" value="Chromosome 10"/>
</dbReference>